<sequence length="83" mass="9112">MWAACNTTILIVARGNLQQSEACLLSISKFGCFVAKVRLRCGSVVEKASPASNCSAILCMAESDPRRSGEGRIWFFERRSHST</sequence>
<reference evidence="1" key="1">
    <citation type="journal article" date="2019" name="Sci. Rep.">
        <title>Draft genome of Tanacetum cinerariifolium, the natural source of mosquito coil.</title>
        <authorList>
            <person name="Yamashiro T."/>
            <person name="Shiraishi A."/>
            <person name="Satake H."/>
            <person name="Nakayama K."/>
        </authorList>
    </citation>
    <scope>NUCLEOTIDE SEQUENCE</scope>
</reference>
<feature type="non-terminal residue" evidence="1">
    <location>
        <position position="83"/>
    </location>
</feature>
<name>A0A699XDD1_TANCI</name>
<dbReference type="EMBL" id="BKCJ011843592">
    <property type="protein sequence ID" value="GFD57647.1"/>
    <property type="molecule type" value="Genomic_DNA"/>
</dbReference>
<dbReference type="AlphaFoldDB" id="A0A699XDD1"/>
<accession>A0A699XDD1</accession>
<gene>
    <name evidence="1" type="ORF">Tci_929616</name>
</gene>
<protein>
    <submittedName>
        <fullName evidence="1">Uncharacterized protein</fullName>
    </submittedName>
</protein>
<organism evidence="1">
    <name type="scientific">Tanacetum cinerariifolium</name>
    <name type="common">Dalmatian daisy</name>
    <name type="synonym">Chrysanthemum cinerariifolium</name>
    <dbReference type="NCBI Taxonomy" id="118510"/>
    <lineage>
        <taxon>Eukaryota</taxon>
        <taxon>Viridiplantae</taxon>
        <taxon>Streptophyta</taxon>
        <taxon>Embryophyta</taxon>
        <taxon>Tracheophyta</taxon>
        <taxon>Spermatophyta</taxon>
        <taxon>Magnoliopsida</taxon>
        <taxon>eudicotyledons</taxon>
        <taxon>Gunneridae</taxon>
        <taxon>Pentapetalae</taxon>
        <taxon>asterids</taxon>
        <taxon>campanulids</taxon>
        <taxon>Asterales</taxon>
        <taxon>Asteraceae</taxon>
        <taxon>Asteroideae</taxon>
        <taxon>Anthemideae</taxon>
        <taxon>Anthemidinae</taxon>
        <taxon>Tanacetum</taxon>
    </lineage>
</organism>
<proteinExistence type="predicted"/>
<comment type="caution">
    <text evidence="1">The sequence shown here is derived from an EMBL/GenBank/DDBJ whole genome shotgun (WGS) entry which is preliminary data.</text>
</comment>
<evidence type="ECO:0000313" key="1">
    <source>
        <dbReference type="EMBL" id="GFD57647.1"/>
    </source>
</evidence>